<feature type="compositionally biased region" description="Low complexity" evidence="1">
    <location>
        <begin position="199"/>
        <end position="211"/>
    </location>
</feature>
<sequence length="222" mass="25511">MQKSKSYVRGSSKRKYACQNTSKNERLEKESTESSKSRYYSKSIGRVFAKEIDSDSQANTGTDTDEKSTNDYALINQDNYFKDPLKPWIAHTAALNMTDYKNLFRSLNSIPKSASRNVRFFAKDTLYAKIRGKSALRGEKCEQMNFKGAHDAKKKYFHRKNDSAFNILETSEVRILNSTTRLDLTSSVLLPRFLKKDNPTTNEEPNNITNDENGDLFKQDQK</sequence>
<organism evidence="2 3">
    <name type="scientific">Golovinomyces cichoracearum</name>
    <dbReference type="NCBI Taxonomy" id="62708"/>
    <lineage>
        <taxon>Eukaryota</taxon>
        <taxon>Fungi</taxon>
        <taxon>Dikarya</taxon>
        <taxon>Ascomycota</taxon>
        <taxon>Pezizomycotina</taxon>
        <taxon>Leotiomycetes</taxon>
        <taxon>Erysiphales</taxon>
        <taxon>Erysiphaceae</taxon>
        <taxon>Golovinomyces</taxon>
    </lineage>
</organism>
<feature type="region of interest" description="Disordered" evidence="1">
    <location>
        <begin position="195"/>
        <end position="222"/>
    </location>
</feature>
<accession>A0A420H8D5</accession>
<feature type="region of interest" description="Disordered" evidence="1">
    <location>
        <begin position="1"/>
        <end position="38"/>
    </location>
</feature>
<dbReference type="EMBL" id="MCBQ01021659">
    <property type="protein sequence ID" value="RKF53689.1"/>
    <property type="molecule type" value="Genomic_DNA"/>
</dbReference>
<feature type="compositionally biased region" description="Basic and acidic residues" evidence="1">
    <location>
        <begin position="23"/>
        <end position="36"/>
    </location>
</feature>
<name>A0A420H8D5_9PEZI</name>
<evidence type="ECO:0000313" key="2">
    <source>
        <dbReference type="EMBL" id="RKF53689.1"/>
    </source>
</evidence>
<evidence type="ECO:0000313" key="3">
    <source>
        <dbReference type="Proteomes" id="UP000283383"/>
    </source>
</evidence>
<keyword evidence="3" id="KW-1185">Reference proteome</keyword>
<dbReference type="AlphaFoldDB" id="A0A420H8D5"/>
<gene>
    <name evidence="2" type="ORF">GcM3_216036</name>
</gene>
<proteinExistence type="predicted"/>
<protein>
    <submittedName>
        <fullName evidence="2">Uncharacterized protein</fullName>
    </submittedName>
</protein>
<comment type="caution">
    <text evidence="2">The sequence shown here is derived from an EMBL/GenBank/DDBJ whole genome shotgun (WGS) entry which is preliminary data.</text>
</comment>
<dbReference type="Proteomes" id="UP000283383">
    <property type="component" value="Unassembled WGS sequence"/>
</dbReference>
<evidence type="ECO:0000256" key="1">
    <source>
        <dbReference type="SAM" id="MobiDB-lite"/>
    </source>
</evidence>
<reference evidence="2 3" key="1">
    <citation type="journal article" date="2018" name="BMC Genomics">
        <title>Comparative genome analyses reveal sequence features reflecting distinct modes of host-adaptation between dicot and monocot powdery mildew.</title>
        <authorList>
            <person name="Wu Y."/>
            <person name="Ma X."/>
            <person name="Pan Z."/>
            <person name="Kale S.D."/>
            <person name="Song Y."/>
            <person name="King H."/>
            <person name="Zhang Q."/>
            <person name="Presley C."/>
            <person name="Deng X."/>
            <person name="Wei C.I."/>
            <person name="Xiao S."/>
        </authorList>
    </citation>
    <scope>NUCLEOTIDE SEQUENCE [LARGE SCALE GENOMIC DNA]</scope>
    <source>
        <strain evidence="2">UMSG3</strain>
    </source>
</reference>